<keyword evidence="5" id="KW-1133">Transmembrane helix</keyword>
<evidence type="ECO:0000256" key="5">
    <source>
        <dbReference type="SAM" id="Phobius"/>
    </source>
</evidence>
<dbReference type="PROSITE" id="PS00061">
    <property type="entry name" value="ADH_SHORT"/>
    <property type="match status" value="2"/>
</dbReference>
<evidence type="ECO:0000256" key="4">
    <source>
        <dbReference type="ARBA" id="ARBA00023002"/>
    </source>
</evidence>
<dbReference type="AlphaFoldDB" id="A0A068UXM9"/>
<reference evidence="7" key="1">
    <citation type="journal article" date="2014" name="Science">
        <title>The coffee genome provides insight into the convergent evolution of caffeine biosynthesis.</title>
        <authorList>
            <person name="Denoeud F."/>
            <person name="Carretero-Paulet L."/>
            <person name="Dereeper A."/>
            <person name="Droc G."/>
            <person name="Guyot R."/>
            <person name="Pietrella M."/>
            <person name="Zheng C."/>
            <person name="Alberti A."/>
            <person name="Anthony F."/>
            <person name="Aprea G."/>
            <person name="Aury J.M."/>
            <person name="Bento P."/>
            <person name="Bernard M."/>
            <person name="Bocs S."/>
            <person name="Campa C."/>
            <person name="Cenci A."/>
            <person name="Combes M.C."/>
            <person name="Crouzillat D."/>
            <person name="Da Silva C."/>
            <person name="Daddiego L."/>
            <person name="De Bellis F."/>
            <person name="Dussert S."/>
            <person name="Garsmeur O."/>
            <person name="Gayraud T."/>
            <person name="Guignon V."/>
            <person name="Jahn K."/>
            <person name="Jamilloux V."/>
            <person name="Joet T."/>
            <person name="Labadie K."/>
            <person name="Lan T."/>
            <person name="Leclercq J."/>
            <person name="Lepelley M."/>
            <person name="Leroy T."/>
            <person name="Li L.T."/>
            <person name="Librado P."/>
            <person name="Lopez L."/>
            <person name="Munoz A."/>
            <person name="Noel B."/>
            <person name="Pallavicini A."/>
            <person name="Perrotta G."/>
            <person name="Poncet V."/>
            <person name="Pot D."/>
            <person name="Priyono X."/>
            <person name="Rigoreau M."/>
            <person name="Rouard M."/>
            <person name="Rozas J."/>
            <person name="Tranchant-Dubreuil C."/>
            <person name="VanBuren R."/>
            <person name="Zhang Q."/>
            <person name="Andrade A.C."/>
            <person name="Argout X."/>
            <person name="Bertrand B."/>
            <person name="de Kochko A."/>
            <person name="Graziosi G."/>
            <person name="Henry R.J."/>
            <person name="Jayarama X."/>
            <person name="Ming R."/>
            <person name="Nagai C."/>
            <person name="Rounsley S."/>
            <person name="Sankoff D."/>
            <person name="Giuliano G."/>
            <person name="Albert V.A."/>
            <person name="Wincker P."/>
            <person name="Lashermes P."/>
        </authorList>
    </citation>
    <scope>NUCLEOTIDE SEQUENCE [LARGE SCALE GENOMIC DNA]</scope>
    <source>
        <strain evidence="7">cv. DH200-94</strain>
    </source>
</reference>
<evidence type="ECO:0000313" key="7">
    <source>
        <dbReference type="Proteomes" id="UP000295252"/>
    </source>
</evidence>
<dbReference type="PRINTS" id="PR00080">
    <property type="entry name" value="SDRFAMILY"/>
</dbReference>
<keyword evidence="5" id="KW-0472">Membrane</keyword>
<dbReference type="FunFam" id="3.40.50.720:FF:000137">
    <property type="entry name" value="Hydroxysteroid (17-beta) dehydrogenase 3"/>
    <property type="match status" value="1"/>
</dbReference>
<evidence type="ECO:0000256" key="1">
    <source>
        <dbReference type="ARBA" id="ARBA00004240"/>
    </source>
</evidence>
<protein>
    <recommendedName>
        <fullName evidence="8">Very-long-chain 3-oxoacyl-CoA reductase</fullName>
    </recommendedName>
</protein>
<dbReference type="Gramene" id="CDP13275">
    <property type="protein sequence ID" value="CDP13275"/>
    <property type="gene ID" value="GSCOC_T00038162001"/>
</dbReference>
<feature type="transmembrane region" description="Helical" evidence="5">
    <location>
        <begin position="14"/>
        <end position="39"/>
    </location>
</feature>
<dbReference type="GO" id="GO:0045703">
    <property type="term" value="F:ketoreductase activity"/>
    <property type="evidence" value="ECO:0007669"/>
    <property type="project" value="TreeGrafter"/>
</dbReference>
<dbReference type="Gene3D" id="3.40.50.720">
    <property type="entry name" value="NAD(P)-binding Rossmann-like Domain"/>
    <property type="match status" value="2"/>
</dbReference>
<comment type="similarity">
    <text evidence="2">Belongs to the short-chain dehydrogenases/reductases (SDR) family.</text>
</comment>
<dbReference type="Pfam" id="PF00106">
    <property type="entry name" value="adh_short"/>
    <property type="match status" value="2"/>
</dbReference>
<evidence type="ECO:0000256" key="2">
    <source>
        <dbReference type="ARBA" id="ARBA00006484"/>
    </source>
</evidence>
<dbReference type="InterPro" id="IPR051019">
    <property type="entry name" value="VLCFA-Steroid_DH"/>
</dbReference>
<dbReference type="PANTHER" id="PTHR43899:SF13">
    <property type="entry name" value="RH59310P"/>
    <property type="match status" value="1"/>
</dbReference>
<sequence>MLSACIDHLKTQPFWILCLFSVGFLSLSRNCMLVIKWGLTTFFRPPKKLTFYGSWALITGSTDGIGKAFAFDLAKKGLNLVLVSRNLEKLEQVSTEIQAGFPTTRIKTIALDFSRDDASSSVLQEVEKAIEGLDIGVLINNVGVTYPGARFFHEVDEEVWMNVVRVNLKGTTLVTKAVLPGMLKKKRGAIVNLGSGAAIIVPSHPLYAIYAATKAYIDQFSRSLHVEYKGWGVDVQCQVPLYVWTKMASRVAEIEKSSFFVPTAEDYVSAAVGRIGYEARCTPWWTHSLQWSLASFLPEAVLDRWRLSIGTRRREINQDEKKNGRNPPFCKQMGHMERVCKNKGKREHHAQMVDEQDEEQLFPFWAVGLFLIGFLSFFKTCIALLRWVYVSFLRPRKNLKKYGAWALVTGPTDGIGKAFAFELAREGLNLVLVGRNVDKLDDISREIRSKYAKIETKTVVVDFSGDLSEGVKKIGEAIEALDVGILINNVGVSYPYARYFHEVDDELLKNLIKVNVEGTTKVTQVVLPGMIGRKRGAIINIGSGAATVIPSDPLYAVYAASKAYIDQFSKCLHVEYKSKGIDVQCQVPLYVATKMASIKRSSFFVPSSNGYARAALLCIGYEPRCTPYWPHSLVWNLIYLLPEFAVDAYRFKFCLGVRKRGQLKDSRKNQ</sequence>
<dbReference type="FunFam" id="3.40.50.720:FF:000341">
    <property type="entry name" value="very-long-chain 3-oxoacyl-CoA reductase 1"/>
    <property type="match status" value="1"/>
</dbReference>
<dbReference type="PANTHER" id="PTHR43899">
    <property type="entry name" value="RH59310P"/>
    <property type="match status" value="1"/>
</dbReference>
<keyword evidence="4" id="KW-0560">Oxidoreductase</keyword>
<dbReference type="InterPro" id="IPR020904">
    <property type="entry name" value="Sc_DH/Rdtase_CS"/>
</dbReference>
<comment type="subcellular location">
    <subcellularLocation>
        <location evidence="1">Endoplasmic reticulum</location>
    </subcellularLocation>
</comment>
<proteinExistence type="inferred from homology"/>
<dbReference type="InterPro" id="IPR036291">
    <property type="entry name" value="NAD(P)-bd_dom_sf"/>
</dbReference>
<accession>A0A068UXM9</accession>
<feature type="transmembrane region" description="Helical" evidence="5">
    <location>
        <begin position="362"/>
        <end position="389"/>
    </location>
</feature>
<evidence type="ECO:0000256" key="3">
    <source>
        <dbReference type="ARBA" id="ARBA00022857"/>
    </source>
</evidence>
<dbReference type="InParanoid" id="A0A068UXM9"/>
<keyword evidence="5" id="KW-0812">Transmembrane</keyword>
<dbReference type="GO" id="GO:0005783">
    <property type="term" value="C:endoplasmic reticulum"/>
    <property type="evidence" value="ECO:0007669"/>
    <property type="project" value="UniProtKB-SubCell"/>
</dbReference>
<keyword evidence="3" id="KW-0521">NADP</keyword>
<dbReference type="EMBL" id="HG739158">
    <property type="protein sequence ID" value="CDP13275.1"/>
    <property type="molecule type" value="Genomic_DNA"/>
</dbReference>
<dbReference type="Proteomes" id="UP000295252">
    <property type="component" value="Chromosome III"/>
</dbReference>
<name>A0A068UXM9_COFCA</name>
<evidence type="ECO:0000313" key="6">
    <source>
        <dbReference type="EMBL" id="CDP13275.1"/>
    </source>
</evidence>
<dbReference type="STRING" id="49390.A0A068UXM9"/>
<evidence type="ECO:0008006" key="8">
    <source>
        <dbReference type="Google" id="ProtNLM"/>
    </source>
</evidence>
<keyword evidence="7" id="KW-1185">Reference proteome</keyword>
<dbReference type="OMA" id="LFFQRMK"/>
<dbReference type="OrthoDB" id="5545019at2759"/>
<dbReference type="PRINTS" id="PR00081">
    <property type="entry name" value="GDHRDH"/>
</dbReference>
<dbReference type="CDD" id="cd05356">
    <property type="entry name" value="17beta-HSD1_like_SDR_c"/>
    <property type="match status" value="2"/>
</dbReference>
<gene>
    <name evidence="6" type="ORF">GSCOC_T00038162001</name>
</gene>
<organism evidence="6 7">
    <name type="scientific">Coffea canephora</name>
    <name type="common">Robusta coffee</name>
    <dbReference type="NCBI Taxonomy" id="49390"/>
    <lineage>
        <taxon>Eukaryota</taxon>
        <taxon>Viridiplantae</taxon>
        <taxon>Streptophyta</taxon>
        <taxon>Embryophyta</taxon>
        <taxon>Tracheophyta</taxon>
        <taxon>Spermatophyta</taxon>
        <taxon>Magnoliopsida</taxon>
        <taxon>eudicotyledons</taxon>
        <taxon>Gunneridae</taxon>
        <taxon>Pentapetalae</taxon>
        <taxon>asterids</taxon>
        <taxon>lamiids</taxon>
        <taxon>Gentianales</taxon>
        <taxon>Rubiaceae</taxon>
        <taxon>Ixoroideae</taxon>
        <taxon>Gardenieae complex</taxon>
        <taxon>Bertiereae - Coffeeae clade</taxon>
        <taxon>Coffeeae</taxon>
        <taxon>Coffea</taxon>
    </lineage>
</organism>
<dbReference type="InterPro" id="IPR002347">
    <property type="entry name" value="SDR_fam"/>
</dbReference>
<dbReference type="SUPFAM" id="SSF51735">
    <property type="entry name" value="NAD(P)-binding Rossmann-fold domains"/>
    <property type="match status" value="2"/>
</dbReference>